<dbReference type="PANTHER" id="PTHR30024:SF17">
    <property type="entry name" value="SOLUTE-BINDING PROTEIN FAMILY 3_N-TERMINAL DOMAIN-CONTAINING PROTEIN"/>
    <property type="match status" value="1"/>
</dbReference>
<dbReference type="Proteomes" id="UP000005459">
    <property type="component" value="Unassembled WGS sequence"/>
</dbReference>
<dbReference type="Pfam" id="PF12974">
    <property type="entry name" value="Phosphonate-bd"/>
    <property type="match status" value="1"/>
</dbReference>
<dbReference type="EMBL" id="AFWV01000007">
    <property type="protein sequence ID" value="EGV18250.1"/>
    <property type="molecule type" value="Genomic_DNA"/>
</dbReference>
<dbReference type="PATRIC" id="fig|768671.3.peg.2365"/>
<name>F9UBD2_9GAMM</name>
<organism evidence="1 2">
    <name type="scientific">Thiocapsa marina 5811</name>
    <dbReference type="NCBI Taxonomy" id="768671"/>
    <lineage>
        <taxon>Bacteria</taxon>
        <taxon>Pseudomonadati</taxon>
        <taxon>Pseudomonadota</taxon>
        <taxon>Gammaproteobacteria</taxon>
        <taxon>Chromatiales</taxon>
        <taxon>Chromatiaceae</taxon>
        <taxon>Thiocapsa</taxon>
    </lineage>
</organism>
<dbReference type="CDD" id="cd01071">
    <property type="entry name" value="PBP2_PhnD_like"/>
    <property type="match status" value="1"/>
</dbReference>
<reference evidence="1 2" key="1">
    <citation type="submission" date="2011-06" db="EMBL/GenBank/DDBJ databases">
        <title>The draft genome of Thiocapsa marina 5811.</title>
        <authorList>
            <consortium name="US DOE Joint Genome Institute (JGI-PGF)"/>
            <person name="Lucas S."/>
            <person name="Han J."/>
            <person name="Cheng J.-F."/>
            <person name="Goodwin L."/>
            <person name="Pitluck S."/>
            <person name="Peters L."/>
            <person name="Land M.L."/>
            <person name="Hauser L."/>
            <person name="Vogl K."/>
            <person name="Liu Z."/>
            <person name="Imhoff J."/>
            <person name="Thiel V."/>
            <person name="Frigaard N.-U."/>
            <person name="Bryant D."/>
            <person name="Woyke T.J."/>
        </authorList>
    </citation>
    <scope>NUCLEOTIDE SEQUENCE [LARGE SCALE GENOMIC DNA]</scope>
    <source>
        <strain evidence="1 2">5811</strain>
    </source>
</reference>
<evidence type="ECO:0000313" key="2">
    <source>
        <dbReference type="Proteomes" id="UP000005459"/>
    </source>
</evidence>
<dbReference type="STRING" id="768671.ThimaDRAFT_2234"/>
<dbReference type="PANTHER" id="PTHR30024">
    <property type="entry name" value="ALIPHATIC SULFONATES-BINDING PROTEIN-RELATED"/>
    <property type="match status" value="1"/>
</dbReference>
<dbReference type="eggNOG" id="COG3221">
    <property type="taxonomic scope" value="Bacteria"/>
</dbReference>
<protein>
    <submittedName>
        <fullName evidence="1">Phosphonate ABC transporter, periplasmic phosphonate-binding protein</fullName>
    </submittedName>
</protein>
<sequence length="317" mass="34358">MTTAESCSSRPGSAFGLRGVSSFGLLRPLLILLCAFTLNLPCAIGSQAGSETGGEHQPEDSPTLTFGVVPQQASSKLARLWSPILEDLSTRTGVRIGFRTAPDIPTFEQRLAAGDYDLAYMNPYHYTVFSRAPGYRAFARQRDQRIRGLLVVRRDSPIKDIAELAGQEIAFPAPAAFAASVLPQAALRRAGIDIKPHYVRSHDSVYRAVVKGLYPAGGGIERTFQGAEPEVRDQLRVLWTTPDFTPHAIAAHPGVDPALVAKIRDAMVAMAETPRGAELLAAIEFDGIEAGEDADWDDVRALGIDLPIETENPDIRR</sequence>
<proteinExistence type="predicted"/>
<keyword evidence="2" id="KW-1185">Reference proteome</keyword>
<evidence type="ECO:0000313" key="1">
    <source>
        <dbReference type="EMBL" id="EGV18250.1"/>
    </source>
</evidence>
<gene>
    <name evidence="1" type="ORF">ThimaDRAFT_2234</name>
</gene>
<accession>F9UBD2</accession>
<dbReference type="Gene3D" id="3.40.190.10">
    <property type="entry name" value="Periplasmic binding protein-like II"/>
    <property type="match status" value="2"/>
</dbReference>
<dbReference type="AlphaFoldDB" id="F9UBD2"/>
<dbReference type="OrthoDB" id="5343002at2"/>
<dbReference type="SUPFAM" id="SSF53850">
    <property type="entry name" value="Periplasmic binding protein-like II"/>
    <property type="match status" value="1"/>
</dbReference>